<dbReference type="SUPFAM" id="SSF54236">
    <property type="entry name" value="Ubiquitin-like"/>
    <property type="match status" value="1"/>
</dbReference>
<evidence type="ECO:0008006" key="7">
    <source>
        <dbReference type="Google" id="ProtNLM"/>
    </source>
</evidence>
<accession>A0A9W7CFS6</accession>
<evidence type="ECO:0000259" key="4">
    <source>
        <dbReference type="PROSITE" id="PS50119"/>
    </source>
</evidence>
<evidence type="ECO:0000256" key="2">
    <source>
        <dbReference type="SAM" id="MobiDB-lite"/>
    </source>
</evidence>
<protein>
    <recommendedName>
        <fullName evidence="7">Ubiquitin-like domain-containing protein</fullName>
    </recommendedName>
</protein>
<feature type="compositionally biased region" description="Polar residues" evidence="2">
    <location>
        <begin position="1"/>
        <end position="11"/>
    </location>
</feature>
<evidence type="ECO:0000259" key="3">
    <source>
        <dbReference type="PROSITE" id="PS50053"/>
    </source>
</evidence>
<sequence length="686" mass="75143">MASKSLNQQIKGSGGFDYNPELVEGGVESSKKAQRKLLRVKPSSYAAPPKLPDTLSATKPFQFCDPFTISDSLKFDFGAFPSSLLESEPNSRPLAVTPSPPSAKSRTSATIATADSDFTKRVTMVLALKSSGNSSASTFTFTPPVTPAAPDGSIFNGGSGNSPYKPSSKSITSIETFTKTIVAITGQKEYEGKSFKELRGARFEDYERGNKSSTSFTSFQAAPGFQVFFKVDGISGKTFVLNDCYPWNTITTLKHKIYEKMKNYETPVYPEKMTCCSKFLQEGRALSDYNIQRESTIYINRFSSTKKLPTWFSSSDNAAPASTISPVPSPTPAVPIPAPTPAPKGTTNTLNTMKRIKASHQKKPLATPTPMPKLKLKVTNLIALKDDPRGLEEKTEEMRNAAIKAIDDLIRTARLDSIALPKASLVTLANVPPPVLYEHFFPFLSYSDLVNLVKANKDLTKALEVPLDDLDFSRFGCRDHNCLTRGFTWNSKGCAKRSTKGLIEQELKMDLGSINCSSCWATICQVRPGQEDSKQVKFKVKKGSGVDTFKTFKHKCGGCSEYFCNECIKLNTHECELCPKHGFSTYFFCDTCEEDFCDVCEDSNVCSECHEVFCSDCEGVSCFECGKAECPNCELFLFCEECSTSCCPSCNEGEALMVFCEGCGEYHCVECSGGHGDGIGDSDGDY</sequence>
<gene>
    <name evidence="5" type="ORF">TrLO_g11595</name>
</gene>
<name>A0A9W7CFS6_9STRA</name>
<dbReference type="InterPro" id="IPR000626">
    <property type="entry name" value="Ubiquitin-like_dom"/>
</dbReference>
<dbReference type="AlphaFoldDB" id="A0A9W7CFS6"/>
<comment type="caution">
    <text evidence="5">The sequence shown here is derived from an EMBL/GenBank/DDBJ whole genome shotgun (WGS) entry which is preliminary data.</text>
</comment>
<dbReference type="InterPro" id="IPR000315">
    <property type="entry name" value="Znf_B-box"/>
</dbReference>
<feature type="region of interest" description="Disordered" evidence="2">
    <location>
        <begin position="1"/>
        <end position="31"/>
    </location>
</feature>
<dbReference type="OrthoDB" id="10465865at2759"/>
<evidence type="ECO:0000313" key="6">
    <source>
        <dbReference type="Proteomes" id="UP001165122"/>
    </source>
</evidence>
<dbReference type="InterPro" id="IPR029071">
    <property type="entry name" value="Ubiquitin-like_domsf"/>
</dbReference>
<keyword evidence="1" id="KW-0479">Metal-binding</keyword>
<feature type="domain" description="B box-type" evidence="4">
    <location>
        <begin position="647"/>
        <end position="675"/>
    </location>
</feature>
<feature type="region of interest" description="Disordered" evidence="2">
    <location>
        <begin position="86"/>
        <end position="110"/>
    </location>
</feature>
<dbReference type="Proteomes" id="UP001165122">
    <property type="component" value="Unassembled WGS sequence"/>
</dbReference>
<dbReference type="GO" id="GO:0008270">
    <property type="term" value="F:zinc ion binding"/>
    <property type="evidence" value="ECO:0007669"/>
    <property type="project" value="UniProtKB-KW"/>
</dbReference>
<proteinExistence type="predicted"/>
<keyword evidence="1" id="KW-0862">Zinc</keyword>
<evidence type="ECO:0000313" key="5">
    <source>
        <dbReference type="EMBL" id="GMI07863.1"/>
    </source>
</evidence>
<keyword evidence="1" id="KW-0863">Zinc-finger</keyword>
<dbReference type="PROSITE" id="PS50053">
    <property type="entry name" value="UBIQUITIN_2"/>
    <property type="match status" value="1"/>
</dbReference>
<organism evidence="5 6">
    <name type="scientific">Triparma laevis f. longispina</name>
    <dbReference type="NCBI Taxonomy" id="1714387"/>
    <lineage>
        <taxon>Eukaryota</taxon>
        <taxon>Sar</taxon>
        <taxon>Stramenopiles</taxon>
        <taxon>Ochrophyta</taxon>
        <taxon>Bolidophyceae</taxon>
        <taxon>Parmales</taxon>
        <taxon>Triparmaceae</taxon>
        <taxon>Triparma</taxon>
    </lineage>
</organism>
<dbReference type="Gene3D" id="3.10.20.90">
    <property type="entry name" value="Phosphatidylinositol 3-kinase Catalytic Subunit, Chain A, domain 1"/>
    <property type="match status" value="1"/>
</dbReference>
<dbReference type="EMBL" id="BRXW01000115">
    <property type="protein sequence ID" value="GMI07863.1"/>
    <property type="molecule type" value="Genomic_DNA"/>
</dbReference>
<keyword evidence="6" id="KW-1185">Reference proteome</keyword>
<dbReference type="PROSITE" id="PS50119">
    <property type="entry name" value="ZF_BBOX"/>
    <property type="match status" value="1"/>
</dbReference>
<reference evidence="6" key="1">
    <citation type="journal article" date="2023" name="Commun. Biol.">
        <title>Genome analysis of Parmales, the sister group of diatoms, reveals the evolutionary specialization of diatoms from phago-mixotrophs to photoautotrophs.</title>
        <authorList>
            <person name="Ban H."/>
            <person name="Sato S."/>
            <person name="Yoshikawa S."/>
            <person name="Yamada K."/>
            <person name="Nakamura Y."/>
            <person name="Ichinomiya M."/>
            <person name="Sato N."/>
            <person name="Blanc-Mathieu R."/>
            <person name="Endo H."/>
            <person name="Kuwata A."/>
            <person name="Ogata H."/>
        </authorList>
    </citation>
    <scope>NUCLEOTIDE SEQUENCE [LARGE SCALE GENOMIC DNA]</scope>
    <source>
        <strain evidence="6">NIES 3700</strain>
    </source>
</reference>
<feature type="domain" description="Ubiquitin-like" evidence="3">
    <location>
        <begin position="248"/>
        <end position="299"/>
    </location>
</feature>
<evidence type="ECO:0000256" key="1">
    <source>
        <dbReference type="PROSITE-ProRule" id="PRU00024"/>
    </source>
</evidence>